<dbReference type="OrthoDB" id="9786526at2"/>
<proteinExistence type="inferred from homology"/>
<dbReference type="InterPro" id="IPR036390">
    <property type="entry name" value="WH_DNA-bd_sf"/>
</dbReference>
<evidence type="ECO:0000256" key="2">
    <source>
        <dbReference type="ARBA" id="ARBA00023015"/>
    </source>
</evidence>
<dbReference type="GO" id="GO:0043565">
    <property type="term" value="F:sequence-specific DNA binding"/>
    <property type="evidence" value="ECO:0007669"/>
    <property type="project" value="TreeGrafter"/>
</dbReference>
<dbReference type="AlphaFoldDB" id="A0A0H3ADQ8"/>
<comment type="similarity">
    <text evidence="1">Belongs to the LysR transcriptional regulatory family.</text>
</comment>
<dbReference type="PROSITE" id="PS50931">
    <property type="entry name" value="HTH_LYSR"/>
    <property type="match status" value="1"/>
</dbReference>
<dbReference type="EMBL" id="CP000626">
    <property type="protein sequence ID" value="ABQ18491.1"/>
    <property type="molecule type" value="Genomic_DNA"/>
</dbReference>
<dbReference type="CDD" id="cd08422">
    <property type="entry name" value="PBP2_CrgA_like"/>
    <property type="match status" value="1"/>
</dbReference>
<dbReference type="SUPFAM" id="SSF46785">
    <property type="entry name" value="Winged helix' DNA-binding domain"/>
    <property type="match status" value="1"/>
</dbReference>
<dbReference type="KEGG" id="vco:VC0395_0186"/>
<accession>A0A0H3ADQ8</accession>
<reference evidence="6 7" key="1">
    <citation type="submission" date="2007-03" db="EMBL/GenBank/DDBJ databases">
        <authorList>
            <person name="Heidelberg J."/>
        </authorList>
    </citation>
    <scope>NUCLEOTIDE SEQUENCE [LARGE SCALE GENOMIC DNA]</scope>
    <source>
        <strain evidence="7">ATCC 39541 / Classical Ogawa 395 / O395</strain>
    </source>
</reference>
<gene>
    <name evidence="6" type="ordered locus">VC0395_0186</name>
</gene>
<evidence type="ECO:0000259" key="5">
    <source>
        <dbReference type="PROSITE" id="PS50931"/>
    </source>
</evidence>
<dbReference type="FunFam" id="1.10.10.10:FF:000001">
    <property type="entry name" value="LysR family transcriptional regulator"/>
    <property type="match status" value="1"/>
</dbReference>
<dbReference type="Gene3D" id="1.10.10.10">
    <property type="entry name" value="Winged helix-like DNA-binding domain superfamily/Winged helix DNA-binding domain"/>
    <property type="match status" value="1"/>
</dbReference>
<evidence type="ECO:0000313" key="6">
    <source>
        <dbReference type="EMBL" id="ABQ18491.1"/>
    </source>
</evidence>
<protein>
    <submittedName>
        <fullName evidence="6">Transcriptional regulator, LysR family</fullName>
    </submittedName>
</protein>
<dbReference type="Gene3D" id="3.40.190.290">
    <property type="match status" value="1"/>
</dbReference>
<dbReference type="GO" id="GO:0006351">
    <property type="term" value="P:DNA-templated transcription"/>
    <property type="evidence" value="ECO:0007669"/>
    <property type="project" value="TreeGrafter"/>
</dbReference>
<dbReference type="InterPro" id="IPR058163">
    <property type="entry name" value="LysR-type_TF_proteobact-type"/>
</dbReference>
<keyword evidence="4" id="KW-0804">Transcription</keyword>
<dbReference type="PANTHER" id="PTHR30537:SF35">
    <property type="entry name" value="TRANSCRIPTIONAL REGULATORY PROTEIN"/>
    <property type="match status" value="1"/>
</dbReference>
<dbReference type="Proteomes" id="UP000000249">
    <property type="component" value="Chromosome 2"/>
</dbReference>
<dbReference type="eggNOG" id="COG0583">
    <property type="taxonomic scope" value="Bacteria"/>
</dbReference>
<keyword evidence="2" id="KW-0805">Transcription regulation</keyword>
<evidence type="ECO:0000313" key="7">
    <source>
        <dbReference type="Proteomes" id="UP000000249"/>
    </source>
</evidence>
<evidence type="ECO:0000256" key="1">
    <source>
        <dbReference type="ARBA" id="ARBA00009437"/>
    </source>
</evidence>
<dbReference type="Pfam" id="PF03466">
    <property type="entry name" value="LysR_substrate"/>
    <property type="match status" value="1"/>
</dbReference>
<dbReference type="KEGG" id="vcr:VC395_A1078"/>
<feature type="domain" description="HTH lysR-type" evidence="5">
    <location>
        <begin position="13"/>
        <end position="70"/>
    </location>
</feature>
<sequence>MYLVSLQMRALMDRLTAMRSFIEVANTASFTQAADNLNLSRLQVSRHVQEIEDWLKQRLLHRTTRRVSLTAAGEEALQRCEQILHQTMELEMRALEQSGALRGSIRISAPIGLTQNMLLDAVQAFTDLHPQVHFDVLASDRFSQLVDERVDIALRFTQQPDENLIARRLLEVGMVVCATQEYLAQHAPIELPQDLTHHNCLVHISGNKWDFVKNNEQFSVLVNGNIRANDMGTLCRAALNHKGIIRLPCDLANPLLRAGQLQALLPDYYLPSSSIWAVYLSRSYQTPLVRQFIDFLAERWQEDLLWP</sequence>
<dbReference type="PATRIC" id="fig|345073.21.peg.3801"/>
<dbReference type="PANTHER" id="PTHR30537">
    <property type="entry name" value="HTH-TYPE TRANSCRIPTIONAL REGULATOR"/>
    <property type="match status" value="1"/>
</dbReference>
<organism evidence="6 7">
    <name type="scientific">Vibrio cholerae serotype O1 (strain ATCC 39541 / Classical Ogawa 395 / O395)</name>
    <dbReference type="NCBI Taxonomy" id="345073"/>
    <lineage>
        <taxon>Bacteria</taxon>
        <taxon>Pseudomonadati</taxon>
        <taxon>Pseudomonadota</taxon>
        <taxon>Gammaproteobacteria</taxon>
        <taxon>Vibrionales</taxon>
        <taxon>Vibrionaceae</taxon>
        <taxon>Vibrio</taxon>
    </lineage>
</organism>
<evidence type="ECO:0000256" key="4">
    <source>
        <dbReference type="ARBA" id="ARBA00023163"/>
    </source>
</evidence>
<evidence type="ECO:0000256" key="3">
    <source>
        <dbReference type="ARBA" id="ARBA00023125"/>
    </source>
</evidence>
<dbReference type="GO" id="GO:0003700">
    <property type="term" value="F:DNA-binding transcription factor activity"/>
    <property type="evidence" value="ECO:0007669"/>
    <property type="project" value="InterPro"/>
</dbReference>
<keyword evidence="3" id="KW-0238">DNA-binding</keyword>
<name>A0A0H3ADQ8_VIBC3</name>
<dbReference type="InterPro" id="IPR005119">
    <property type="entry name" value="LysR_subst-bd"/>
</dbReference>
<dbReference type="SUPFAM" id="SSF53850">
    <property type="entry name" value="Periplasmic binding protein-like II"/>
    <property type="match status" value="1"/>
</dbReference>
<dbReference type="InterPro" id="IPR036388">
    <property type="entry name" value="WH-like_DNA-bd_sf"/>
</dbReference>
<dbReference type="InterPro" id="IPR000847">
    <property type="entry name" value="LysR_HTH_N"/>
</dbReference>
<dbReference type="Pfam" id="PF00126">
    <property type="entry name" value="HTH_1"/>
    <property type="match status" value="1"/>
</dbReference>